<keyword evidence="1" id="KW-0732">Signal</keyword>
<dbReference type="Proteomes" id="UP001156666">
    <property type="component" value="Unassembled WGS sequence"/>
</dbReference>
<protein>
    <submittedName>
        <fullName evidence="2">Uncharacterized protein</fullName>
    </submittedName>
</protein>
<feature type="signal peptide" evidence="1">
    <location>
        <begin position="1"/>
        <end position="22"/>
    </location>
</feature>
<reference evidence="2" key="2">
    <citation type="submission" date="2023-01" db="EMBL/GenBank/DDBJ databases">
        <title>Draft genome sequence of Portibacter lacus strain NBRC 108769.</title>
        <authorList>
            <person name="Sun Q."/>
            <person name="Mori K."/>
        </authorList>
    </citation>
    <scope>NUCLEOTIDE SEQUENCE</scope>
    <source>
        <strain evidence="2">NBRC 108769</strain>
    </source>
</reference>
<feature type="chain" id="PRO_5041239591" evidence="1">
    <location>
        <begin position="23"/>
        <end position="175"/>
    </location>
</feature>
<evidence type="ECO:0000313" key="2">
    <source>
        <dbReference type="EMBL" id="GLR16695.1"/>
    </source>
</evidence>
<proteinExistence type="predicted"/>
<comment type="caution">
    <text evidence="2">The sequence shown here is derived from an EMBL/GenBank/DDBJ whole genome shotgun (WGS) entry which is preliminary data.</text>
</comment>
<sequence length="175" mass="19681">MARKNITSFIILLFLIACGVQASNQGNMKKHPILDLETGLSDKHKTTEPIFERVDFGKRGEIRASKTFEDGTHYSIIDPGLENFDDEEVTWSILAKINKNGIAQIKNIINNIDGKQIKKPNTSSIGYTPTINWYFYEPKNLTLKTLGGMYEDLPSFVKEIDDAINSNLIVAGEEE</sequence>
<organism evidence="2 3">
    <name type="scientific">Portibacter lacus</name>
    <dbReference type="NCBI Taxonomy" id="1099794"/>
    <lineage>
        <taxon>Bacteria</taxon>
        <taxon>Pseudomonadati</taxon>
        <taxon>Bacteroidota</taxon>
        <taxon>Saprospiria</taxon>
        <taxon>Saprospirales</taxon>
        <taxon>Haliscomenobacteraceae</taxon>
        <taxon>Portibacter</taxon>
    </lineage>
</organism>
<accession>A0AA37WF73</accession>
<dbReference type="EMBL" id="BSOH01000007">
    <property type="protein sequence ID" value="GLR16695.1"/>
    <property type="molecule type" value="Genomic_DNA"/>
</dbReference>
<dbReference type="PROSITE" id="PS51257">
    <property type="entry name" value="PROKAR_LIPOPROTEIN"/>
    <property type="match status" value="1"/>
</dbReference>
<evidence type="ECO:0000256" key="1">
    <source>
        <dbReference type="SAM" id="SignalP"/>
    </source>
</evidence>
<keyword evidence="3" id="KW-1185">Reference proteome</keyword>
<gene>
    <name evidence="2" type="ORF">GCM10007940_13100</name>
</gene>
<evidence type="ECO:0000313" key="3">
    <source>
        <dbReference type="Proteomes" id="UP001156666"/>
    </source>
</evidence>
<name>A0AA37WF73_9BACT</name>
<reference evidence="2" key="1">
    <citation type="journal article" date="2014" name="Int. J. Syst. Evol. Microbiol.">
        <title>Complete genome sequence of Corynebacterium casei LMG S-19264T (=DSM 44701T), isolated from a smear-ripened cheese.</title>
        <authorList>
            <consortium name="US DOE Joint Genome Institute (JGI-PGF)"/>
            <person name="Walter F."/>
            <person name="Albersmeier A."/>
            <person name="Kalinowski J."/>
            <person name="Ruckert C."/>
        </authorList>
    </citation>
    <scope>NUCLEOTIDE SEQUENCE</scope>
    <source>
        <strain evidence="2">NBRC 108769</strain>
    </source>
</reference>
<dbReference type="AlphaFoldDB" id="A0AA37WF73"/>